<sequence>MRGIITPKLDVFLMQVNTAIADAKQQGIPFSAEAVRTGLNNLSALLDNKPDIELVRNDELVLTDRKIPVRIYHPAPTEKLPVLLHFHGGGHMCGSVELYDPISRQLAQHTNCIVICVDYRLAPEHPYPAGIDDCQYLLTHYKTLLNGLNYNDKLYIAGDSAGGAICTTLVMNNVENKAVKIDKQVLIYPSVDYTMTSASIDENGQGYLLEKDKVTWYFQQYFQVENLHDDLVKKASPLFGEFSNKMPETFIITGGCDPLRDEGLAYLNKLKAAGVTVEEHHFPDLPHAYMLLQSLVEEECERSYQLIGQFLR</sequence>
<dbReference type="InterPro" id="IPR029058">
    <property type="entry name" value="AB_hydrolase_fold"/>
</dbReference>
<feature type="active site" evidence="3">
    <location>
        <position position="160"/>
    </location>
</feature>
<evidence type="ECO:0000313" key="6">
    <source>
        <dbReference type="Proteomes" id="UP000626370"/>
    </source>
</evidence>
<organism evidence="5 6">
    <name type="scientific">Thalassotalea profundi</name>
    <dbReference type="NCBI Taxonomy" id="2036687"/>
    <lineage>
        <taxon>Bacteria</taxon>
        <taxon>Pseudomonadati</taxon>
        <taxon>Pseudomonadota</taxon>
        <taxon>Gammaproteobacteria</taxon>
        <taxon>Alteromonadales</taxon>
        <taxon>Colwelliaceae</taxon>
        <taxon>Thalassotalea</taxon>
    </lineage>
</organism>
<protein>
    <recommendedName>
        <fullName evidence="4">Alpha/beta hydrolase fold-3 domain-containing protein</fullName>
    </recommendedName>
</protein>
<dbReference type="Proteomes" id="UP000626370">
    <property type="component" value="Unassembled WGS sequence"/>
</dbReference>
<accession>A0ABQ3IZP1</accession>
<gene>
    <name evidence="5" type="ORF">GCM10011501_26860</name>
</gene>
<dbReference type="InterPro" id="IPR013094">
    <property type="entry name" value="AB_hydrolase_3"/>
</dbReference>
<keyword evidence="2" id="KW-0378">Hydrolase</keyword>
<evidence type="ECO:0000256" key="3">
    <source>
        <dbReference type="PROSITE-ProRule" id="PRU10038"/>
    </source>
</evidence>
<keyword evidence="6" id="KW-1185">Reference proteome</keyword>
<comment type="caution">
    <text evidence="5">The sequence shown here is derived from an EMBL/GenBank/DDBJ whole genome shotgun (WGS) entry which is preliminary data.</text>
</comment>
<evidence type="ECO:0000259" key="4">
    <source>
        <dbReference type="Pfam" id="PF07859"/>
    </source>
</evidence>
<dbReference type="InterPro" id="IPR033140">
    <property type="entry name" value="Lipase_GDXG_put_SER_AS"/>
</dbReference>
<evidence type="ECO:0000256" key="1">
    <source>
        <dbReference type="ARBA" id="ARBA00010515"/>
    </source>
</evidence>
<evidence type="ECO:0000313" key="5">
    <source>
        <dbReference type="EMBL" id="GHE95900.1"/>
    </source>
</evidence>
<dbReference type="Pfam" id="PF07859">
    <property type="entry name" value="Abhydrolase_3"/>
    <property type="match status" value="1"/>
</dbReference>
<reference evidence="6" key="1">
    <citation type="journal article" date="2019" name="Int. J. Syst. Evol. Microbiol.">
        <title>The Global Catalogue of Microorganisms (GCM) 10K type strain sequencing project: providing services to taxonomists for standard genome sequencing and annotation.</title>
        <authorList>
            <consortium name="The Broad Institute Genomics Platform"/>
            <consortium name="The Broad Institute Genome Sequencing Center for Infectious Disease"/>
            <person name="Wu L."/>
            <person name="Ma J."/>
        </authorList>
    </citation>
    <scope>NUCLEOTIDE SEQUENCE [LARGE SCALE GENOMIC DNA]</scope>
    <source>
        <strain evidence="6">CGMCC 1.15922</strain>
    </source>
</reference>
<dbReference type="PROSITE" id="PS01174">
    <property type="entry name" value="LIPASE_GDXG_SER"/>
    <property type="match status" value="1"/>
</dbReference>
<dbReference type="SUPFAM" id="SSF53474">
    <property type="entry name" value="alpha/beta-Hydrolases"/>
    <property type="match status" value="1"/>
</dbReference>
<dbReference type="RefSeq" id="WP_189378768.1">
    <property type="nucleotide sequence ID" value="NZ_BNAH01000011.1"/>
</dbReference>
<dbReference type="Gene3D" id="3.40.50.1820">
    <property type="entry name" value="alpha/beta hydrolase"/>
    <property type="match status" value="1"/>
</dbReference>
<name>A0ABQ3IZP1_9GAMM</name>
<proteinExistence type="inferred from homology"/>
<dbReference type="InterPro" id="IPR050300">
    <property type="entry name" value="GDXG_lipolytic_enzyme"/>
</dbReference>
<comment type="similarity">
    <text evidence="1">Belongs to the 'GDXG' lipolytic enzyme family.</text>
</comment>
<dbReference type="EMBL" id="BNAH01000011">
    <property type="protein sequence ID" value="GHE95900.1"/>
    <property type="molecule type" value="Genomic_DNA"/>
</dbReference>
<evidence type="ECO:0000256" key="2">
    <source>
        <dbReference type="ARBA" id="ARBA00022801"/>
    </source>
</evidence>
<feature type="domain" description="Alpha/beta hydrolase fold-3" evidence="4">
    <location>
        <begin position="83"/>
        <end position="290"/>
    </location>
</feature>
<dbReference type="PANTHER" id="PTHR48081">
    <property type="entry name" value="AB HYDROLASE SUPERFAMILY PROTEIN C4A8.06C"/>
    <property type="match status" value="1"/>
</dbReference>
<dbReference type="PANTHER" id="PTHR48081:SF8">
    <property type="entry name" value="ALPHA_BETA HYDROLASE FOLD-3 DOMAIN-CONTAINING PROTEIN-RELATED"/>
    <property type="match status" value="1"/>
</dbReference>